<dbReference type="OrthoDB" id="3696421at2"/>
<keyword evidence="2" id="KW-1133">Transmembrane helix</keyword>
<evidence type="ECO:0000256" key="1">
    <source>
        <dbReference type="SAM" id="MobiDB-lite"/>
    </source>
</evidence>
<protein>
    <submittedName>
        <fullName evidence="3">Uncharacterized protein</fullName>
    </submittedName>
</protein>
<dbReference type="EMBL" id="QUNO01000011">
    <property type="protein sequence ID" value="REH41761.1"/>
    <property type="molecule type" value="Genomic_DNA"/>
</dbReference>
<dbReference type="InterPro" id="IPR053779">
    <property type="entry name" value="GlpR"/>
</dbReference>
<keyword evidence="2" id="KW-0812">Transmembrane</keyword>
<dbReference type="NCBIfam" id="NF045516">
    <property type="entry name" value="GlpR"/>
    <property type="match status" value="1"/>
</dbReference>
<comment type="caution">
    <text evidence="3">The sequence shown here is derived from an EMBL/GenBank/DDBJ whole genome shotgun (WGS) entry which is preliminary data.</text>
</comment>
<proteinExistence type="predicted"/>
<feature type="transmembrane region" description="Helical" evidence="2">
    <location>
        <begin position="6"/>
        <end position="23"/>
    </location>
</feature>
<feature type="region of interest" description="Disordered" evidence="1">
    <location>
        <begin position="188"/>
        <end position="260"/>
    </location>
</feature>
<dbReference type="Proteomes" id="UP000256269">
    <property type="component" value="Unassembled WGS sequence"/>
</dbReference>
<reference evidence="3 4" key="1">
    <citation type="submission" date="2018-08" db="EMBL/GenBank/DDBJ databases">
        <title>Genomic Encyclopedia of Archaeal and Bacterial Type Strains, Phase II (KMG-II): from individual species to whole genera.</title>
        <authorList>
            <person name="Goeker M."/>
        </authorList>
    </citation>
    <scope>NUCLEOTIDE SEQUENCE [LARGE SCALE GENOMIC DNA]</scope>
    <source>
        <strain evidence="3 4">DSM 45791</strain>
    </source>
</reference>
<feature type="transmembrane region" description="Helical" evidence="2">
    <location>
        <begin position="107"/>
        <end position="130"/>
    </location>
</feature>
<accession>A0A3E0HBJ2</accession>
<gene>
    <name evidence="3" type="ORF">BCF44_11162</name>
</gene>
<dbReference type="RefSeq" id="WP_116178082.1">
    <property type="nucleotide sequence ID" value="NZ_CP144375.1"/>
</dbReference>
<dbReference type="AlphaFoldDB" id="A0A3E0HBJ2"/>
<feature type="compositionally biased region" description="Acidic residues" evidence="1">
    <location>
        <begin position="236"/>
        <end position="247"/>
    </location>
</feature>
<organism evidence="3 4">
    <name type="scientific">Kutzneria buriramensis</name>
    <dbReference type="NCBI Taxonomy" id="1045776"/>
    <lineage>
        <taxon>Bacteria</taxon>
        <taxon>Bacillati</taxon>
        <taxon>Actinomycetota</taxon>
        <taxon>Actinomycetes</taxon>
        <taxon>Pseudonocardiales</taxon>
        <taxon>Pseudonocardiaceae</taxon>
        <taxon>Kutzneria</taxon>
    </lineage>
</organism>
<keyword evidence="4" id="KW-1185">Reference proteome</keyword>
<evidence type="ECO:0000256" key="2">
    <source>
        <dbReference type="SAM" id="Phobius"/>
    </source>
</evidence>
<sequence>MPSSLIIVALVVAWLVVLVPMIARKRQEVAKTADSALAARVVHDGGPEDVEEEFDMTVDESETAITDDDYRDYQDPPRRYRPGRGGYDPEAAAASARAKYAFRQRMVLVLLVLAAASAGVAAFVMPIVWWGHGGVDLLLVGYLGYLRRQVRIETDVRERRQARMRPRVEEADEFVETDYDETDYAPVEHHEPEPVAEPVAPPVEPELSEYEDAPRSTPARAPYRPRPALNGTTVVDIDDEDPAFEDLDLPHRRGYRRVAG</sequence>
<feature type="compositionally biased region" description="Low complexity" evidence="1">
    <location>
        <begin position="215"/>
        <end position="228"/>
    </location>
</feature>
<evidence type="ECO:0000313" key="4">
    <source>
        <dbReference type="Proteomes" id="UP000256269"/>
    </source>
</evidence>
<feature type="region of interest" description="Disordered" evidence="1">
    <location>
        <begin position="65"/>
        <end position="89"/>
    </location>
</feature>
<evidence type="ECO:0000313" key="3">
    <source>
        <dbReference type="EMBL" id="REH41761.1"/>
    </source>
</evidence>
<name>A0A3E0HBJ2_9PSEU</name>
<keyword evidence="2" id="KW-0472">Membrane</keyword>